<dbReference type="SUPFAM" id="SSF55681">
    <property type="entry name" value="Class II aaRS and biotin synthetases"/>
    <property type="match status" value="1"/>
</dbReference>
<dbReference type="GO" id="GO:0000049">
    <property type="term" value="F:tRNA binding"/>
    <property type="evidence" value="ECO:0007669"/>
    <property type="project" value="InterPro"/>
</dbReference>
<dbReference type="GeneID" id="30149919"/>
<accession>A0A1E3QHF6</accession>
<dbReference type="Pfam" id="PF18553">
    <property type="entry name" value="PheRS_DBD3"/>
    <property type="match status" value="1"/>
</dbReference>
<keyword evidence="19" id="KW-1185">Reference proteome</keyword>
<comment type="subcellular location">
    <subcellularLocation>
        <location evidence="2">Cytoplasm</location>
    </subcellularLocation>
</comment>
<evidence type="ECO:0000313" key="19">
    <source>
        <dbReference type="Proteomes" id="UP000094336"/>
    </source>
</evidence>
<dbReference type="InterPro" id="IPR040725">
    <property type="entry name" value="PheRS_DBD3"/>
</dbReference>
<dbReference type="Gene3D" id="1.10.10.2330">
    <property type="match status" value="1"/>
</dbReference>
<keyword evidence="14" id="KW-0030">Aminoacyl-tRNA synthetase</keyword>
<keyword evidence="10" id="KW-0547">Nucleotide-binding</keyword>
<dbReference type="InterPro" id="IPR002319">
    <property type="entry name" value="Phenylalanyl-tRNA_Synthase"/>
</dbReference>
<dbReference type="STRING" id="984486.A0A1E3QHF6"/>
<evidence type="ECO:0000256" key="7">
    <source>
        <dbReference type="ARBA" id="ARBA00022490"/>
    </source>
</evidence>
<sequence length="493" mass="55602">MSDLQLRVLQAVETNNGTIEHSDAVFPDVESQVLQAALNSLVAKSMITFSIIERELWKLTSEGEEIVSEGSHEFRLLAEVTKHLEGLKISEVAKVLGPAGKLGQGKAFKNGWIKKDGDVLLSNVADLPEDSTAGLLRSIKENGTLADKKELADLKKRKLISLTKILSYEIQKGAEFALTIAQVETDITSDMLANGKWKTATFKPYNFNSEGVAPHSGALHPLNKVREEFRQIFFSMGFTEMPSNQYVETGFWNFDTLYVPQQHPARDLQDTFYLKDPLTAKKPEDETYWNNIKKVHQEGAFGSIGYRYPWKEDESLRMVLRTHTTATSAAMLHQLAKDPKPARLFSIDRVFRNEAVDATHLAEFHQVEGVLADYNLTLGDLIAFMKSFFEKMGVKNLAFKPTYNPYTEPSLEIYSWHEGLGKLVEIGNSGMFRPEMLESMGLPKDLRVLGWGLSLERPTMIKYDCNNIRELLGHKVTLDFIESNPAARLDSEY</sequence>
<dbReference type="AlphaFoldDB" id="A0A1E3QHF6"/>
<keyword evidence="13" id="KW-0648">Protein biosynthesis</keyword>
<dbReference type="GO" id="GO:0004826">
    <property type="term" value="F:phenylalanine-tRNA ligase activity"/>
    <property type="evidence" value="ECO:0007669"/>
    <property type="project" value="UniProtKB-EC"/>
</dbReference>
<dbReference type="RefSeq" id="XP_018982471.1">
    <property type="nucleotide sequence ID" value="XM_019132066.1"/>
</dbReference>
<dbReference type="OrthoDB" id="238316at2759"/>
<gene>
    <name evidence="18" type="ORF">BABINDRAFT_42338</name>
</gene>
<keyword evidence="12" id="KW-0460">Magnesium</keyword>
<evidence type="ECO:0000256" key="1">
    <source>
        <dbReference type="ARBA" id="ARBA00001946"/>
    </source>
</evidence>
<evidence type="ECO:0000256" key="4">
    <source>
        <dbReference type="ARBA" id="ARBA00011209"/>
    </source>
</evidence>
<dbReference type="CDD" id="cd00496">
    <property type="entry name" value="PheRS_alpha_core"/>
    <property type="match status" value="1"/>
</dbReference>
<dbReference type="Proteomes" id="UP000094336">
    <property type="component" value="Unassembled WGS sequence"/>
</dbReference>
<dbReference type="InterPro" id="IPR004529">
    <property type="entry name" value="Phe-tRNA-synth_IIc_asu"/>
</dbReference>
<dbReference type="FunFam" id="1.10.10.2330:FF:000002">
    <property type="entry name" value="Phenylalanyl-tRNA synthetase alpha chain"/>
    <property type="match status" value="1"/>
</dbReference>
<dbReference type="NCBIfam" id="TIGR00468">
    <property type="entry name" value="pheS"/>
    <property type="match status" value="1"/>
</dbReference>
<dbReference type="GO" id="GO:0005524">
    <property type="term" value="F:ATP binding"/>
    <property type="evidence" value="ECO:0007669"/>
    <property type="project" value="UniProtKB-KW"/>
</dbReference>
<evidence type="ECO:0000256" key="15">
    <source>
        <dbReference type="ARBA" id="ARBA00030612"/>
    </source>
</evidence>
<evidence type="ECO:0000256" key="6">
    <source>
        <dbReference type="ARBA" id="ARBA00015409"/>
    </source>
</evidence>
<dbReference type="Gene3D" id="3.30.1370.240">
    <property type="match status" value="1"/>
</dbReference>
<keyword evidence="9" id="KW-0479">Metal-binding</keyword>
<keyword evidence="7" id="KW-0963">Cytoplasm</keyword>
<organism evidence="18 19">
    <name type="scientific">Babjeviella inositovora NRRL Y-12698</name>
    <dbReference type="NCBI Taxonomy" id="984486"/>
    <lineage>
        <taxon>Eukaryota</taxon>
        <taxon>Fungi</taxon>
        <taxon>Dikarya</taxon>
        <taxon>Ascomycota</taxon>
        <taxon>Saccharomycotina</taxon>
        <taxon>Pichiomycetes</taxon>
        <taxon>Serinales incertae sedis</taxon>
        <taxon>Babjeviella</taxon>
    </lineage>
</organism>
<dbReference type="Gene3D" id="1.10.10.2320">
    <property type="match status" value="1"/>
</dbReference>
<evidence type="ECO:0000256" key="11">
    <source>
        <dbReference type="ARBA" id="ARBA00022840"/>
    </source>
</evidence>
<keyword evidence="11" id="KW-0067">ATP-binding</keyword>
<dbReference type="InterPro" id="IPR045864">
    <property type="entry name" value="aa-tRNA-synth_II/BPL/LPL"/>
</dbReference>
<dbReference type="PANTHER" id="PTHR11538">
    <property type="entry name" value="PHENYLALANYL-TRNA SYNTHETASE"/>
    <property type="match status" value="1"/>
</dbReference>
<dbReference type="EC" id="6.1.1.20" evidence="5"/>
<dbReference type="Gene3D" id="3.30.930.10">
    <property type="entry name" value="Bira Bifunctional Protein, Domain 2"/>
    <property type="match status" value="1"/>
</dbReference>
<name>A0A1E3QHF6_9ASCO</name>
<dbReference type="PANTHER" id="PTHR11538:SF40">
    <property type="entry name" value="PHENYLALANINE--TRNA LIGASE ALPHA SUBUNIT"/>
    <property type="match status" value="1"/>
</dbReference>
<reference evidence="19" key="1">
    <citation type="submission" date="2016-05" db="EMBL/GenBank/DDBJ databases">
        <title>Comparative genomics of biotechnologically important yeasts.</title>
        <authorList>
            <consortium name="DOE Joint Genome Institute"/>
            <person name="Riley R."/>
            <person name="Haridas S."/>
            <person name="Wolfe K.H."/>
            <person name="Lopes M.R."/>
            <person name="Hittinger C.T."/>
            <person name="Goker M."/>
            <person name="Salamov A."/>
            <person name="Wisecaver J."/>
            <person name="Long T.M."/>
            <person name="Aerts A.L."/>
            <person name="Barry K."/>
            <person name="Choi C."/>
            <person name="Clum A."/>
            <person name="Coughlan A.Y."/>
            <person name="Deshpande S."/>
            <person name="Douglass A.P."/>
            <person name="Hanson S.J."/>
            <person name="Klenk H.-P."/>
            <person name="Labutti K."/>
            <person name="Lapidus A."/>
            <person name="Lindquist E."/>
            <person name="Lipzen A."/>
            <person name="Meier-Kolthoff J.P."/>
            <person name="Ohm R.A."/>
            <person name="Otillar R.P."/>
            <person name="Pangilinan J."/>
            <person name="Peng Y."/>
            <person name="Rokas A."/>
            <person name="Rosa C.A."/>
            <person name="Scheuner C."/>
            <person name="Sibirny A.A."/>
            <person name="Slot J.C."/>
            <person name="Stielow J.B."/>
            <person name="Sun H."/>
            <person name="Kurtzman C.P."/>
            <person name="Blackwell M."/>
            <person name="Grigoriev I.V."/>
            <person name="Jeffries T.W."/>
        </authorList>
    </citation>
    <scope>NUCLEOTIDE SEQUENCE [LARGE SCALE GENOMIC DNA]</scope>
    <source>
        <strain evidence="19">NRRL Y-12698</strain>
    </source>
</reference>
<dbReference type="GO" id="GO:0005829">
    <property type="term" value="C:cytosol"/>
    <property type="evidence" value="ECO:0007669"/>
    <property type="project" value="TreeGrafter"/>
</dbReference>
<dbReference type="GO" id="GO:0006432">
    <property type="term" value="P:phenylalanyl-tRNA aminoacylation"/>
    <property type="evidence" value="ECO:0007669"/>
    <property type="project" value="InterPro"/>
</dbReference>
<evidence type="ECO:0000256" key="10">
    <source>
        <dbReference type="ARBA" id="ARBA00022741"/>
    </source>
</evidence>
<comment type="cofactor">
    <cofactor evidence="1">
        <name>Mg(2+)</name>
        <dbReference type="ChEBI" id="CHEBI:18420"/>
    </cofactor>
</comment>
<evidence type="ECO:0000313" key="18">
    <source>
        <dbReference type="EMBL" id="ODQ77143.1"/>
    </source>
</evidence>
<evidence type="ECO:0000256" key="14">
    <source>
        <dbReference type="ARBA" id="ARBA00023146"/>
    </source>
</evidence>
<dbReference type="NCBIfam" id="NF003210">
    <property type="entry name" value="PRK04172.1"/>
    <property type="match status" value="1"/>
</dbReference>
<dbReference type="GO" id="GO:0009328">
    <property type="term" value="C:phenylalanine-tRNA ligase complex"/>
    <property type="evidence" value="ECO:0007669"/>
    <property type="project" value="TreeGrafter"/>
</dbReference>
<evidence type="ECO:0000256" key="13">
    <source>
        <dbReference type="ARBA" id="ARBA00022917"/>
    </source>
</evidence>
<evidence type="ECO:0000256" key="3">
    <source>
        <dbReference type="ARBA" id="ARBA00006703"/>
    </source>
</evidence>
<dbReference type="EMBL" id="KV454443">
    <property type="protein sequence ID" value="ODQ77143.1"/>
    <property type="molecule type" value="Genomic_DNA"/>
</dbReference>
<dbReference type="PROSITE" id="PS50862">
    <property type="entry name" value="AA_TRNA_LIGASE_II"/>
    <property type="match status" value="1"/>
</dbReference>
<evidence type="ECO:0000256" key="12">
    <source>
        <dbReference type="ARBA" id="ARBA00022842"/>
    </source>
</evidence>
<comment type="catalytic activity">
    <reaction evidence="16">
        <text>tRNA(Phe) + L-phenylalanine + ATP = L-phenylalanyl-tRNA(Phe) + AMP + diphosphate + H(+)</text>
        <dbReference type="Rhea" id="RHEA:19413"/>
        <dbReference type="Rhea" id="RHEA-COMP:9668"/>
        <dbReference type="Rhea" id="RHEA-COMP:9699"/>
        <dbReference type="ChEBI" id="CHEBI:15378"/>
        <dbReference type="ChEBI" id="CHEBI:30616"/>
        <dbReference type="ChEBI" id="CHEBI:33019"/>
        <dbReference type="ChEBI" id="CHEBI:58095"/>
        <dbReference type="ChEBI" id="CHEBI:78442"/>
        <dbReference type="ChEBI" id="CHEBI:78531"/>
        <dbReference type="ChEBI" id="CHEBI:456215"/>
        <dbReference type="EC" id="6.1.1.20"/>
    </reaction>
</comment>
<dbReference type="InterPro" id="IPR006195">
    <property type="entry name" value="aa-tRNA-synth_II"/>
</dbReference>
<evidence type="ECO:0000256" key="8">
    <source>
        <dbReference type="ARBA" id="ARBA00022598"/>
    </source>
</evidence>
<evidence type="ECO:0000256" key="9">
    <source>
        <dbReference type="ARBA" id="ARBA00022723"/>
    </source>
</evidence>
<comment type="subunit">
    <text evidence="4">Tetramer of two alpha and two beta subunits.</text>
</comment>
<evidence type="ECO:0000256" key="5">
    <source>
        <dbReference type="ARBA" id="ARBA00012814"/>
    </source>
</evidence>
<dbReference type="FunFam" id="3.30.930.10:FF:000028">
    <property type="entry name" value="Phenylalanyl-tRNA synthetase alpha chain"/>
    <property type="match status" value="1"/>
</dbReference>
<evidence type="ECO:0000256" key="16">
    <source>
        <dbReference type="ARBA" id="ARBA00049255"/>
    </source>
</evidence>
<feature type="domain" description="Aminoacyl-transfer RNA synthetases class-II family profile" evidence="17">
    <location>
        <begin position="223"/>
        <end position="485"/>
    </location>
</feature>
<dbReference type="GO" id="GO:0046872">
    <property type="term" value="F:metal ion binding"/>
    <property type="evidence" value="ECO:0007669"/>
    <property type="project" value="UniProtKB-KW"/>
</dbReference>
<comment type="similarity">
    <text evidence="3">Belongs to the class-II aminoacyl-tRNA synthetase family. Phe-tRNA synthetase alpha subunit type 2 subfamily.</text>
</comment>
<dbReference type="Pfam" id="PF01409">
    <property type="entry name" value="tRNA-synt_2d"/>
    <property type="match status" value="1"/>
</dbReference>
<proteinExistence type="inferred from homology"/>
<keyword evidence="8" id="KW-0436">Ligase</keyword>
<protein>
    <recommendedName>
        <fullName evidence="6">Phenylalanine--tRNA ligase alpha subunit</fullName>
        <ecNumber evidence="5">6.1.1.20</ecNumber>
    </recommendedName>
    <alternativeName>
        <fullName evidence="15">Phenylalanyl-tRNA synthetase alpha subunit</fullName>
    </alternativeName>
</protein>
<evidence type="ECO:0000256" key="2">
    <source>
        <dbReference type="ARBA" id="ARBA00004496"/>
    </source>
</evidence>
<evidence type="ECO:0000259" key="17">
    <source>
        <dbReference type="PROSITE" id="PS50862"/>
    </source>
</evidence>